<feature type="site" description="Interacts with tRNA" evidence="9">
    <location>
        <position position="254"/>
    </location>
</feature>
<dbReference type="GO" id="GO:0000049">
    <property type="term" value="F:tRNA binding"/>
    <property type="evidence" value="ECO:0007669"/>
    <property type="project" value="UniProtKB-UniRule"/>
</dbReference>
<feature type="binding site" evidence="9">
    <location>
        <begin position="75"/>
        <end position="77"/>
    </location>
    <ligand>
        <name>FMN</name>
        <dbReference type="ChEBI" id="CHEBI:58210"/>
    </ligand>
</feature>
<feature type="binding site" evidence="9">
    <location>
        <position position="127"/>
    </location>
    <ligand>
        <name>FMN</name>
        <dbReference type="ChEBI" id="CHEBI:58210"/>
    </ligand>
</feature>
<evidence type="ECO:0000313" key="12">
    <source>
        <dbReference type="Proteomes" id="UP000733611"/>
    </source>
</evidence>
<keyword evidence="3 9" id="KW-0285">Flavoprotein</keyword>
<dbReference type="InterPro" id="IPR013785">
    <property type="entry name" value="Aldolase_TIM"/>
</dbReference>
<evidence type="ECO:0000256" key="7">
    <source>
        <dbReference type="ARBA" id="ARBA00022884"/>
    </source>
</evidence>
<dbReference type="GO" id="GO:0010181">
    <property type="term" value="F:FMN binding"/>
    <property type="evidence" value="ECO:0007669"/>
    <property type="project" value="UniProtKB-UniRule"/>
</dbReference>
<dbReference type="NCBIfam" id="NF008774">
    <property type="entry name" value="PRK11815.1"/>
    <property type="match status" value="1"/>
</dbReference>
<comment type="catalytic activity">
    <reaction evidence="9">
        <text>5,6-dihydrouridine(20) in tRNA + NAD(+) = uridine(20) in tRNA + NADH + H(+)</text>
        <dbReference type="Rhea" id="RHEA:53340"/>
        <dbReference type="Rhea" id="RHEA-COMP:13533"/>
        <dbReference type="Rhea" id="RHEA-COMP:13534"/>
        <dbReference type="ChEBI" id="CHEBI:15378"/>
        <dbReference type="ChEBI" id="CHEBI:57540"/>
        <dbReference type="ChEBI" id="CHEBI:57945"/>
        <dbReference type="ChEBI" id="CHEBI:65315"/>
        <dbReference type="ChEBI" id="CHEBI:74443"/>
        <dbReference type="EC" id="1.3.1.91"/>
    </reaction>
</comment>
<evidence type="ECO:0000256" key="1">
    <source>
        <dbReference type="ARBA" id="ARBA00001917"/>
    </source>
</evidence>
<dbReference type="CDD" id="cd02801">
    <property type="entry name" value="DUS_like_FMN"/>
    <property type="match status" value="1"/>
</dbReference>
<comment type="caution">
    <text evidence="11">The sequence shown here is derived from an EMBL/GenBank/DDBJ whole genome shotgun (WGS) entry which is preliminary data.</text>
</comment>
<comment type="cofactor">
    <cofactor evidence="1 9">
        <name>FMN</name>
        <dbReference type="ChEBI" id="CHEBI:58210"/>
    </cofactor>
</comment>
<feature type="binding site" evidence="9">
    <location>
        <begin position="301"/>
        <end position="302"/>
    </location>
    <ligand>
        <name>FMN</name>
        <dbReference type="ChEBI" id="CHEBI:58210"/>
    </ligand>
</feature>
<evidence type="ECO:0000256" key="9">
    <source>
        <dbReference type="HAMAP-Rule" id="MF_02041"/>
    </source>
</evidence>
<keyword evidence="6 9" id="KW-0521">NADP</keyword>
<dbReference type="PANTHER" id="PTHR42907:SF1">
    <property type="entry name" value="FMN-LINKED OXIDOREDUCTASES SUPERFAMILY PROTEIN"/>
    <property type="match status" value="1"/>
</dbReference>
<feature type="site" description="Interacts with tRNA; defines subfamily-specific binding signature" evidence="9">
    <location>
        <position position="251"/>
    </location>
</feature>
<feature type="active site" description="Proton donor" evidence="9">
    <location>
        <position position="157"/>
    </location>
</feature>
<evidence type="ECO:0000256" key="6">
    <source>
        <dbReference type="ARBA" id="ARBA00022857"/>
    </source>
</evidence>
<evidence type="ECO:0000256" key="2">
    <source>
        <dbReference type="ARBA" id="ARBA00022555"/>
    </source>
</evidence>
<accession>A0A948TH40</accession>
<comment type="function">
    <text evidence="9">Catalyzes the synthesis of 5,6-dihydrouridine (D), a modified base found in the D-loop of most tRNAs, via the reduction of the C5-C6 double bond in target uridines. Specifically modifies U20 and U20a in tRNAs.</text>
</comment>
<dbReference type="InterPro" id="IPR035587">
    <property type="entry name" value="DUS-like_FMN-bd"/>
</dbReference>
<dbReference type="EC" id="1.3.1.91" evidence="9"/>
<dbReference type="GO" id="GO:0050660">
    <property type="term" value="F:flavin adenine dinucleotide binding"/>
    <property type="evidence" value="ECO:0007669"/>
    <property type="project" value="InterPro"/>
</dbReference>
<evidence type="ECO:0000259" key="10">
    <source>
        <dbReference type="Pfam" id="PF01207"/>
    </source>
</evidence>
<comment type="catalytic activity">
    <reaction evidence="9">
        <text>5,6-dihydrouridine(20a) in tRNA + NAD(+) = uridine(20a) in tRNA + NADH + H(+)</text>
        <dbReference type="Rhea" id="RHEA:53348"/>
        <dbReference type="Rhea" id="RHEA-COMP:13535"/>
        <dbReference type="Rhea" id="RHEA-COMP:13536"/>
        <dbReference type="ChEBI" id="CHEBI:15378"/>
        <dbReference type="ChEBI" id="CHEBI:57540"/>
        <dbReference type="ChEBI" id="CHEBI:57945"/>
        <dbReference type="ChEBI" id="CHEBI:65315"/>
        <dbReference type="ChEBI" id="CHEBI:74443"/>
    </reaction>
</comment>
<feature type="binding site" evidence="9">
    <location>
        <position position="207"/>
    </location>
    <ligand>
        <name>FMN</name>
        <dbReference type="ChEBI" id="CHEBI:58210"/>
    </ligand>
</feature>
<dbReference type="PROSITE" id="PS01136">
    <property type="entry name" value="UPF0034"/>
    <property type="match status" value="1"/>
</dbReference>
<dbReference type="Proteomes" id="UP000733611">
    <property type="component" value="Unassembled WGS sequence"/>
</dbReference>
<proteinExistence type="inferred from homology"/>
<evidence type="ECO:0000256" key="3">
    <source>
        <dbReference type="ARBA" id="ARBA00022630"/>
    </source>
</evidence>
<reference evidence="11" key="1">
    <citation type="journal article" date="2021" name="PeerJ">
        <title>Extensive microbial diversity within the chicken gut microbiome revealed by metagenomics and culture.</title>
        <authorList>
            <person name="Gilroy R."/>
            <person name="Ravi A."/>
            <person name="Getino M."/>
            <person name="Pursley I."/>
            <person name="Horton D.L."/>
            <person name="Alikhan N.F."/>
            <person name="Baker D."/>
            <person name="Gharbi K."/>
            <person name="Hall N."/>
            <person name="Watson M."/>
            <person name="Adriaenssens E.M."/>
            <person name="Foster-Nyarko E."/>
            <person name="Jarju S."/>
            <person name="Secka A."/>
            <person name="Antonio M."/>
            <person name="Oren A."/>
            <person name="Chaudhuri R.R."/>
            <person name="La Ragione R."/>
            <person name="Hildebrand F."/>
            <person name="Pallen M.J."/>
        </authorList>
    </citation>
    <scope>NUCLEOTIDE SEQUENCE</scope>
    <source>
        <strain evidence="11">378</strain>
    </source>
</reference>
<dbReference type="Pfam" id="PF01207">
    <property type="entry name" value="Dus"/>
    <property type="match status" value="1"/>
</dbReference>
<protein>
    <recommendedName>
        <fullName evidence="9">tRNA-dihydrouridine(20/20a) synthase</fullName>
        <ecNumber evidence="9">1.3.1.91</ecNumber>
    </recommendedName>
    <alternativeName>
        <fullName evidence="9">U20-specific dihydrouridine synthase</fullName>
        <shortName evidence="9">U20-specific Dus</shortName>
    </alternativeName>
    <alternativeName>
        <fullName evidence="9">tRNA-dihydrouridine synthase A</fullName>
    </alternativeName>
</protein>
<dbReference type="InterPro" id="IPR004653">
    <property type="entry name" value="DusA"/>
</dbReference>
<sequence>MTCHLNSHLPHAFTVLAAAASTPQAGGASETVRAASVATITATTTTNNSGQPGASVSTPAATTAFLPAERFAVAPMVDVTDSVFRRMARLFSRRAMLYTEMIATEAVLHGRTNLLDFTPQEAPVCLQLGGSEPRKLYEAARIGASRGYTALNLNAGCPSDKVQSGNFGAILMKTPPLIAQCYQAMQEGVAAALGNVPDAPAVPVSVKTRIGVDDLDSEEFTFKLIDTIYQAGCRHVIIHARKAWLHGLSPKENRTVPPLDYGRVYAIKAAYPDLFVTINGGITTIDACTEQLSKVDGVMLGRAVVDNPFILTKVDREIFGDQDAPELTADDLIAPLCDLGAQLQEEGKAVHFLYRHVLGLFMGRSGARLYRRYLSEHMTKKGASYQVLQEAYNAMLDAANP</sequence>
<dbReference type="AlphaFoldDB" id="A0A948TH40"/>
<comment type="catalytic activity">
    <reaction evidence="9">
        <text>5,6-dihydrouridine(20a) in tRNA + NADP(+) = uridine(20a) in tRNA + NADPH + H(+)</text>
        <dbReference type="Rhea" id="RHEA:53344"/>
        <dbReference type="Rhea" id="RHEA-COMP:13535"/>
        <dbReference type="Rhea" id="RHEA-COMP:13536"/>
        <dbReference type="ChEBI" id="CHEBI:15378"/>
        <dbReference type="ChEBI" id="CHEBI:57783"/>
        <dbReference type="ChEBI" id="CHEBI:58349"/>
        <dbReference type="ChEBI" id="CHEBI:65315"/>
        <dbReference type="ChEBI" id="CHEBI:74443"/>
    </reaction>
</comment>
<feature type="site" description="Interacts with tRNA; defines subfamily-specific binding signature" evidence="9">
    <location>
        <position position="371"/>
    </location>
</feature>
<dbReference type="HAMAP" id="MF_02041">
    <property type="entry name" value="DusA_subfam"/>
    <property type="match status" value="1"/>
</dbReference>
<dbReference type="InterPro" id="IPR018517">
    <property type="entry name" value="tRNA_hU_synthase_CS"/>
</dbReference>
<feature type="domain" description="DUS-like FMN-binding" evidence="10">
    <location>
        <begin position="73"/>
        <end position="390"/>
    </location>
</feature>
<dbReference type="SUPFAM" id="SSF51395">
    <property type="entry name" value="FMN-linked oxidoreductases"/>
    <property type="match status" value="1"/>
</dbReference>
<comment type="similarity">
    <text evidence="9">Belongs to the Dus family. DusA subfamily.</text>
</comment>
<dbReference type="Gene3D" id="1.20.120.1460">
    <property type="match status" value="1"/>
</dbReference>
<feature type="site" description="Interacts with tRNA" evidence="9">
    <location>
        <position position="154"/>
    </location>
</feature>
<dbReference type="GO" id="GO:0102264">
    <property type="term" value="F:tRNA-dihydrouridine20 synthase activity"/>
    <property type="evidence" value="ECO:0007669"/>
    <property type="project" value="UniProtKB-EC"/>
</dbReference>
<evidence type="ECO:0000256" key="5">
    <source>
        <dbReference type="ARBA" id="ARBA00022694"/>
    </source>
</evidence>
<keyword evidence="4 9" id="KW-0288">FMN</keyword>
<comment type="catalytic activity">
    <reaction evidence="9">
        <text>5,6-dihydrouridine(20) in tRNA + NADP(+) = uridine(20) in tRNA + NADPH + H(+)</text>
        <dbReference type="Rhea" id="RHEA:53336"/>
        <dbReference type="Rhea" id="RHEA-COMP:13533"/>
        <dbReference type="Rhea" id="RHEA-COMP:13534"/>
        <dbReference type="ChEBI" id="CHEBI:15378"/>
        <dbReference type="ChEBI" id="CHEBI:57783"/>
        <dbReference type="ChEBI" id="CHEBI:58349"/>
        <dbReference type="ChEBI" id="CHEBI:65315"/>
        <dbReference type="ChEBI" id="CHEBI:74443"/>
        <dbReference type="EC" id="1.3.1.91"/>
    </reaction>
</comment>
<feature type="binding site" evidence="9">
    <location>
        <begin position="279"/>
        <end position="281"/>
    </location>
    <ligand>
        <name>FMN</name>
        <dbReference type="ChEBI" id="CHEBI:58210"/>
    </ligand>
</feature>
<name>A0A948TH40_9GAMM</name>
<dbReference type="Gene3D" id="3.20.20.70">
    <property type="entry name" value="Aldolase class I"/>
    <property type="match status" value="1"/>
</dbReference>
<reference evidence="11" key="2">
    <citation type="submission" date="2021-04" db="EMBL/GenBank/DDBJ databases">
        <authorList>
            <person name="Gilroy R."/>
        </authorList>
    </citation>
    <scope>NUCLEOTIDE SEQUENCE</scope>
    <source>
        <strain evidence="11">378</strain>
    </source>
</reference>
<evidence type="ECO:0000313" key="11">
    <source>
        <dbReference type="EMBL" id="MBU3844712.1"/>
    </source>
</evidence>
<evidence type="ECO:0000256" key="8">
    <source>
        <dbReference type="ARBA" id="ARBA00023002"/>
    </source>
</evidence>
<evidence type="ECO:0000256" key="4">
    <source>
        <dbReference type="ARBA" id="ARBA00022643"/>
    </source>
</evidence>
<feature type="site" description="Interacts with tRNA; defines subfamily-specific binding signature" evidence="9">
    <location>
        <position position="368"/>
    </location>
</feature>
<dbReference type="PANTHER" id="PTHR42907">
    <property type="entry name" value="FMN-LINKED OXIDOREDUCTASES SUPERFAMILY PROTEIN"/>
    <property type="match status" value="1"/>
</dbReference>
<keyword evidence="5 9" id="KW-0819">tRNA processing</keyword>
<keyword evidence="2 9" id="KW-0820">tRNA-binding</keyword>
<keyword evidence="7 9" id="KW-0694">RNA-binding</keyword>
<dbReference type="EMBL" id="JAHLFE010000156">
    <property type="protein sequence ID" value="MBU3844712.1"/>
    <property type="molecule type" value="Genomic_DNA"/>
</dbReference>
<feature type="binding site" evidence="9">
    <location>
        <position position="239"/>
    </location>
    <ligand>
        <name>FMN</name>
        <dbReference type="ChEBI" id="CHEBI:58210"/>
    </ligand>
</feature>
<keyword evidence="8 9" id="KW-0560">Oxidoreductase</keyword>
<gene>
    <name evidence="9 11" type="primary">dusA</name>
    <name evidence="11" type="ORF">H9847_07610</name>
</gene>
<organism evidence="11 12">
    <name type="scientific">Candidatus Anaerobiospirillum pullicola</name>
    <dbReference type="NCBI Taxonomy" id="2838451"/>
    <lineage>
        <taxon>Bacteria</taxon>
        <taxon>Pseudomonadati</taxon>
        <taxon>Pseudomonadota</taxon>
        <taxon>Gammaproteobacteria</taxon>
        <taxon>Aeromonadales</taxon>
        <taxon>Succinivibrionaceae</taxon>
        <taxon>Anaerobiospirillum</taxon>
    </lineage>
</organism>